<dbReference type="PANTHER" id="PTHR48078">
    <property type="entry name" value="THREONINE DEHYDRATASE, MITOCHONDRIAL-RELATED"/>
    <property type="match status" value="1"/>
</dbReference>
<dbReference type="SUPFAM" id="SSF55021">
    <property type="entry name" value="ACT-like"/>
    <property type="match status" value="1"/>
</dbReference>
<evidence type="ECO:0000256" key="4">
    <source>
        <dbReference type="ARBA" id="ARBA00022898"/>
    </source>
</evidence>
<sequence length="401" mass="43464">MINLNDIRKAYENIKSSIKKTPLMECPTLDELTDAKVYLKLENLQRTGSFKVRGAINKIMNLSDNEKKCGVIASSAGNHAQGVALGAKAANISATIVMPENAPLSKVSATKSYGARVVQYGSYYDMAYQKALEIQEKEKLVFLHPFNDDYVIAGQGTIGLEILNECEKMDIIFAPVGGGGLLAGVAIAAKSINPNIKIVGVEAEGAASMKRAIEVGKPICLSSCSTLADGIAVAKAGDKTFEIIKKYVDDIITVSEDNIVESILFLLEKSKIVAEGAGATSLAGLLSHKIDVRNKNVCCIISGGNIDINNIEKIVNKAQIIQGRRMHLTIKLSDSIGQVNKVTEILKNNKVNILYLNQTRYDSDLNVNEQLLSIVLECKNKEHGNDVLNILKKEGFIVNKK</sequence>
<dbReference type="PANTHER" id="PTHR48078:SF6">
    <property type="entry name" value="L-THREONINE DEHYDRATASE CATABOLIC TDCB"/>
    <property type="match status" value="1"/>
</dbReference>
<comment type="caution">
    <text evidence="7">The sequence shown here is derived from an EMBL/GenBank/DDBJ whole genome shotgun (WGS) entry which is preliminary data.</text>
</comment>
<dbReference type="Pfam" id="PF00291">
    <property type="entry name" value="PALP"/>
    <property type="match status" value="1"/>
</dbReference>
<feature type="domain" description="ACT" evidence="6">
    <location>
        <begin position="327"/>
        <end position="401"/>
    </location>
</feature>
<organism evidence="7 8">
    <name type="scientific">Sneathia sanguinegens</name>
    <dbReference type="NCBI Taxonomy" id="40543"/>
    <lineage>
        <taxon>Bacteria</taxon>
        <taxon>Fusobacteriati</taxon>
        <taxon>Fusobacteriota</taxon>
        <taxon>Fusobacteriia</taxon>
        <taxon>Fusobacteriales</taxon>
        <taxon>Leptotrichiaceae</taxon>
        <taxon>Sneathia</taxon>
    </lineage>
</organism>
<dbReference type="InterPro" id="IPR050147">
    <property type="entry name" value="Ser/Thr_Dehydratase"/>
</dbReference>
<comment type="cofactor">
    <cofactor evidence="1">
        <name>pyridoxal 5'-phosphate</name>
        <dbReference type="ChEBI" id="CHEBI:597326"/>
    </cofactor>
</comment>
<proteinExistence type="inferred from homology"/>
<gene>
    <name evidence="7" type="primary">ilvA</name>
    <name evidence="7" type="ORF">QQA45_04160</name>
</gene>
<protein>
    <recommendedName>
        <fullName evidence="3">threonine ammonia-lyase</fullName>
        <ecNumber evidence="3">4.3.1.19</ecNumber>
    </recommendedName>
</protein>
<dbReference type="NCBIfam" id="TIGR01127">
    <property type="entry name" value="ilvA_1Cterm"/>
    <property type="match status" value="1"/>
</dbReference>
<evidence type="ECO:0000256" key="3">
    <source>
        <dbReference type="ARBA" id="ARBA00012096"/>
    </source>
</evidence>
<dbReference type="InterPro" id="IPR036052">
    <property type="entry name" value="TrpB-like_PALP_sf"/>
</dbReference>
<accession>A0ABT7HL02</accession>
<dbReference type="CDD" id="cd01562">
    <property type="entry name" value="Thr-dehyd"/>
    <property type="match status" value="1"/>
</dbReference>
<evidence type="ECO:0000256" key="1">
    <source>
        <dbReference type="ARBA" id="ARBA00001933"/>
    </source>
</evidence>
<dbReference type="PROSITE" id="PS51671">
    <property type="entry name" value="ACT"/>
    <property type="match status" value="1"/>
</dbReference>
<keyword evidence="4" id="KW-0663">Pyridoxal phosphate</keyword>
<keyword evidence="5 7" id="KW-0456">Lyase</keyword>
<dbReference type="EC" id="4.3.1.19" evidence="3"/>
<dbReference type="InterPro" id="IPR005789">
    <property type="entry name" value="Thr_deHydtase_catblc"/>
</dbReference>
<reference evidence="7 8" key="1">
    <citation type="submission" date="2023-06" db="EMBL/GenBank/DDBJ databases">
        <title>Antibody response to the Sneathia vaginalis cytopathogenic toxin A during pregnancy.</title>
        <authorList>
            <person name="Mccoy Z.T."/>
            <person name="Serrano M.G."/>
            <person name="Spaine K."/>
            <person name="Edwards D.J."/>
            <person name="Buck G.A."/>
            <person name="Jefferson K."/>
        </authorList>
    </citation>
    <scope>NUCLEOTIDE SEQUENCE [LARGE SCALE GENOMIC DNA]</scope>
    <source>
        <strain evidence="7 8">CCUG 42621</strain>
    </source>
</reference>
<evidence type="ECO:0000256" key="5">
    <source>
        <dbReference type="ARBA" id="ARBA00023239"/>
    </source>
</evidence>
<dbReference type="GO" id="GO:0004794">
    <property type="term" value="F:threonine deaminase activity"/>
    <property type="evidence" value="ECO:0007669"/>
    <property type="project" value="UniProtKB-EC"/>
</dbReference>
<dbReference type="InterPro" id="IPR045865">
    <property type="entry name" value="ACT-like_dom_sf"/>
</dbReference>
<evidence type="ECO:0000259" key="6">
    <source>
        <dbReference type="PROSITE" id="PS51671"/>
    </source>
</evidence>
<dbReference type="InterPro" id="IPR002912">
    <property type="entry name" value="ACT_dom"/>
</dbReference>
<name>A0ABT7HL02_9FUSO</name>
<evidence type="ECO:0000256" key="2">
    <source>
        <dbReference type="ARBA" id="ARBA00010869"/>
    </source>
</evidence>
<dbReference type="EMBL" id="JASSPP010000005">
    <property type="protein sequence ID" value="MDK9580707.1"/>
    <property type="molecule type" value="Genomic_DNA"/>
</dbReference>
<keyword evidence="8" id="KW-1185">Reference proteome</keyword>
<evidence type="ECO:0000313" key="8">
    <source>
        <dbReference type="Proteomes" id="UP001225134"/>
    </source>
</evidence>
<dbReference type="RefSeq" id="WP_285152979.1">
    <property type="nucleotide sequence ID" value="NZ_JASSPP010000005.1"/>
</dbReference>
<comment type="similarity">
    <text evidence="2">Belongs to the serine/threonine dehydratase family.</text>
</comment>
<evidence type="ECO:0000313" key="7">
    <source>
        <dbReference type="EMBL" id="MDK9580707.1"/>
    </source>
</evidence>
<dbReference type="SUPFAM" id="SSF53686">
    <property type="entry name" value="Tryptophan synthase beta subunit-like PLP-dependent enzymes"/>
    <property type="match status" value="1"/>
</dbReference>
<dbReference type="Proteomes" id="UP001225134">
    <property type="component" value="Unassembled WGS sequence"/>
</dbReference>
<dbReference type="InterPro" id="IPR001926">
    <property type="entry name" value="TrpB-like_PALP"/>
</dbReference>
<dbReference type="Gene3D" id="3.40.50.1100">
    <property type="match status" value="2"/>
</dbReference>